<reference evidence="1" key="1">
    <citation type="journal article" date="2014" name="Front. Microbiol.">
        <title>High frequency of phylogenetically diverse reductive dehalogenase-homologous genes in deep subseafloor sedimentary metagenomes.</title>
        <authorList>
            <person name="Kawai M."/>
            <person name="Futagami T."/>
            <person name="Toyoda A."/>
            <person name="Takaki Y."/>
            <person name="Nishi S."/>
            <person name="Hori S."/>
            <person name="Arai W."/>
            <person name="Tsubouchi T."/>
            <person name="Morono Y."/>
            <person name="Uchiyama I."/>
            <person name="Ito T."/>
            <person name="Fujiyama A."/>
            <person name="Inagaki F."/>
            <person name="Takami H."/>
        </authorList>
    </citation>
    <scope>NUCLEOTIDE SEQUENCE</scope>
    <source>
        <strain evidence="1">Expedition CK06-06</strain>
    </source>
</reference>
<dbReference type="EMBL" id="BARU01032612">
    <property type="protein sequence ID" value="GAH73080.1"/>
    <property type="molecule type" value="Genomic_DNA"/>
</dbReference>
<gene>
    <name evidence="1" type="ORF">S03H2_51407</name>
</gene>
<accession>X1IV00</accession>
<comment type="caution">
    <text evidence="1">The sequence shown here is derived from an EMBL/GenBank/DDBJ whole genome shotgun (WGS) entry which is preliminary data.</text>
</comment>
<evidence type="ECO:0000313" key="1">
    <source>
        <dbReference type="EMBL" id="GAH73080.1"/>
    </source>
</evidence>
<proteinExistence type="predicted"/>
<dbReference type="AlphaFoldDB" id="X1IV00"/>
<protein>
    <submittedName>
        <fullName evidence="1">Uncharacterized protein</fullName>
    </submittedName>
</protein>
<organism evidence="1">
    <name type="scientific">marine sediment metagenome</name>
    <dbReference type="NCBI Taxonomy" id="412755"/>
    <lineage>
        <taxon>unclassified sequences</taxon>
        <taxon>metagenomes</taxon>
        <taxon>ecological metagenomes</taxon>
    </lineage>
</organism>
<feature type="non-terminal residue" evidence="1">
    <location>
        <position position="41"/>
    </location>
</feature>
<name>X1IV00_9ZZZZ</name>
<sequence>MAGNIKETVIVQISDIHVGEKHFVPSLLTRCIDEINELNPE</sequence>